<proteinExistence type="predicted"/>
<dbReference type="Proteomes" id="UP000008043">
    <property type="component" value="Chromosome"/>
</dbReference>
<gene>
    <name evidence="2" type="ORF">BN159_3218</name>
</gene>
<dbReference type="STRING" id="1214101.BN159_3218"/>
<sequence length="59" mass="6364">MAARKTTSRRPAKKQPCPECQDGQVLESFQVGGRRKRVSDDQQGALCLTCLGSGEAPTD</sequence>
<keyword evidence="3" id="KW-1185">Reference proteome</keyword>
<organism evidence="2 3">
    <name type="scientific">Streptomyces davaonensis (strain DSM 101723 / JCM 4913 / KCC S-0913 / 768)</name>
    <dbReference type="NCBI Taxonomy" id="1214101"/>
    <lineage>
        <taxon>Bacteria</taxon>
        <taxon>Bacillati</taxon>
        <taxon>Actinomycetota</taxon>
        <taxon>Actinomycetes</taxon>
        <taxon>Kitasatosporales</taxon>
        <taxon>Streptomycetaceae</taxon>
        <taxon>Streptomyces</taxon>
    </lineage>
</organism>
<protein>
    <recommendedName>
        <fullName evidence="4">Molecular chaperone DnaJ</fullName>
    </recommendedName>
</protein>
<dbReference type="OrthoDB" id="4272633at2"/>
<name>K4R387_STRDJ</name>
<evidence type="ECO:0008006" key="4">
    <source>
        <dbReference type="Google" id="ProtNLM"/>
    </source>
</evidence>
<dbReference type="KEGG" id="sdv:BN159_3218"/>
<dbReference type="HOGENOM" id="CLU_208644_0_0_11"/>
<evidence type="ECO:0000313" key="3">
    <source>
        <dbReference type="Proteomes" id="UP000008043"/>
    </source>
</evidence>
<dbReference type="RefSeq" id="WP_015657976.1">
    <property type="nucleotide sequence ID" value="NC_020504.1"/>
</dbReference>
<evidence type="ECO:0000313" key="2">
    <source>
        <dbReference type="EMBL" id="CCK27597.1"/>
    </source>
</evidence>
<feature type="region of interest" description="Disordered" evidence="1">
    <location>
        <begin position="1"/>
        <end position="20"/>
    </location>
</feature>
<dbReference type="AlphaFoldDB" id="K4R387"/>
<evidence type="ECO:0000256" key="1">
    <source>
        <dbReference type="SAM" id="MobiDB-lite"/>
    </source>
</evidence>
<dbReference type="EMBL" id="HE971709">
    <property type="protein sequence ID" value="CCK27597.1"/>
    <property type="molecule type" value="Genomic_DNA"/>
</dbReference>
<accession>K4R387</accession>
<feature type="compositionally biased region" description="Basic residues" evidence="1">
    <location>
        <begin position="1"/>
        <end position="13"/>
    </location>
</feature>
<reference evidence="2 3" key="1">
    <citation type="journal article" date="2012" name="J. Bacteriol.">
        <title>Genome sequence of the bacterium Streptomyces davawensis JCM 4913 and heterologous production of the unique antibiotic roseoflavin.</title>
        <authorList>
            <person name="Jankowitsch F."/>
            <person name="Schwarz J."/>
            <person name="Ruckert C."/>
            <person name="Gust B."/>
            <person name="Szczepanowski R."/>
            <person name="Blom J."/>
            <person name="Pelzer S."/>
            <person name="Kalinowski J."/>
            <person name="Mack M."/>
        </authorList>
    </citation>
    <scope>NUCLEOTIDE SEQUENCE [LARGE SCALE GENOMIC DNA]</scope>
    <source>
        <strain evidence="3">DSM 101723 / JCM 4913 / KCC S-0913 / 768</strain>
    </source>
</reference>
<dbReference type="PATRIC" id="fig|1214101.3.peg.3265"/>